<sequence>MRRLAPRFSLIALPLLLAVAGCGDDYQPEQLYMATSPDCREWVDGSTFNLPDGVSVSATSPVTLKQGSAEFGIIYLVPRGGRVQFITRAFNVTQPKGATIAKAKIISYYQRGTNNRAEMVEVIENIPGLLLPVATADVTQWRIRLGVPAGLPDRFDLVTSDVIIGNERYPVRTFTYRWFPERKAYGLCR</sequence>
<evidence type="ECO:0000256" key="1">
    <source>
        <dbReference type="SAM" id="SignalP"/>
    </source>
</evidence>
<evidence type="ECO:0000313" key="2">
    <source>
        <dbReference type="EMBL" id="MUI13424.1"/>
    </source>
</evidence>
<feature type="chain" id="PRO_5026158572" description="Lipoprotein" evidence="1">
    <location>
        <begin position="21"/>
        <end position="189"/>
    </location>
</feature>
<comment type="caution">
    <text evidence="2">The sequence shown here is derived from an EMBL/GenBank/DDBJ whole genome shotgun (WGS) entry which is preliminary data.</text>
</comment>
<accession>A0A6I3X9B4</accession>
<dbReference type="EMBL" id="WNWM01000002">
    <property type="protein sequence ID" value="MUI13424.1"/>
    <property type="molecule type" value="Genomic_DNA"/>
</dbReference>
<dbReference type="OrthoDB" id="8752669at2"/>
<dbReference type="PROSITE" id="PS51257">
    <property type="entry name" value="PROKAR_LIPOPROTEIN"/>
    <property type="match status" value="1"/>
</dbReference>
<evidence type="ECO:0008006" key="4">
    <source>
        <dbReference type="Google" id="ProtNLM"/>
    </source>
</evidence>
<evidence type="ECO:0000313" key="3">
    <source>
        <dbReference type="Proteomes" id="UP000431684"/>
    </source>
</evidence>
<name>A0A6I3X9B4_9BURK</name>
<gene>
    <name evidence="2" type="ORF">GJV26_13270</name>
</gene>
<protein>
    <recommendedName>
        <fullName evidence="4">Lipoprotein</fullName>
    </recommendedName>
</protein>
<reference evidence="2 3" key="1">
    <citation type="submission" date="2019-11" db="EMBL/GenBank/DDBJ databases">
        <title>Draft Genome Sequences of Six Type Strains of the Genus Massilia.</title>
        <authorList>
            <person name="Miess H."/>
            <person name="Frediansyah A."/>
            <person name="Goeker M."/>
            <person name="Gross H."/>
        </authorList>
    </citation>
    <scope>NUCLEOTIDE SEQUENCE [LARGE SCALE GENOMIC DNA]</scope>
    <source>
        <strain evidence="2 3">DSM 17513</strain>
    </source>
</reference>
<feature type="signal peptide" evidence="1">
    <location>
        <begin position="1"/>
        <end position="20"/>
    </location>
</feature>
<keyword evidence="3" id="KW-1185">Reference proteome</keyword>
<proteinExistence type="predicted"/>
<dbReference type="AlphaFoldDB" id="A0A6I3X9B4"/>
<keyword evidence="1" id="KW-0732">Signal</keyword>
<dbReference type="Proteomes" id="UP000431684">
    <property type="component" value="Unassembled WGS sequence"/>
</dbReference>
<organism evidence="2 3">
    <name type="scientific">Pseudoduganella dura</name>
    <dbReference type="NCBI Taxonomy" id="321982"/>
    <lineage>
        <taxon>Bacteria</taxon>
        <taxon>Pseudomonadati</taxon>
        <taxon>Pseudomonadota</taxon>
        <taxon>Betaproteobacteria</taxon>
        <taxon>Burkholderiales</taxon>
        <taxon>Oxalobacteraceae</taxon>
        <taxon>Telluria group</taxon>
        <taxon>Pseudoduganella</taxon>
    </lineage>
</organism>